<keyword evidence="2" id="KW-1185">Reference proteome</keyword>
<proteinExistence type="predicted"/>
<gene>
    <name evidence="1" type="ORF">M9H77_08469</name>
</gene>
<organism evidence="1 2">
    <name type="scientific">Catharanthus roseus</name>
    <name type="common">Madagascar periwinkle</name>
    <name type="synonym">Vinca rosea</name>
    <dbReference type="NCBI Taxonomy" id="4058"/>
    <lineage>
        <taxon>Eukaryota</taxon>
        <taxon>Viridiplantae</taxon>
        <taxon>Streptophyta</taxon>
        <taxon>Embryophyta</taxon>
        <taxon>Tracheophyta</taxon>
        <taxon>Spermatophyta</taxon>
        <taxon>Magnoliopsida</taxon>
        <taxon>eudicotyledons</taxon>
        <taxon>Gunneridae</taxon>
        <taxon>Pentapetalae</taxon>
        <taxon>asterids</taxon>
        <taxon>lamiids</taxon>
        <taxon>Gentianales</taxon>
        <taxon>Apocynaceae</taxon>
        <taxon>Rauvolfioideae</taxon>
        <taxon>Vinceae</taxon>
        <taxon>Catharanthinae</taxon>
        <taxon>Catharanthus</taxon>
    </lineage>
</organism>
<comment type="caution">
    <text evidence="1">The sequence shown here is derived from an EMBL/GenBank/DDBJ whole genome shotgun (WGS) entry which is preliminary data.</text>
</comment>
<sequence length="229" mass="25741">MAGLPIVTGRLLDSWLVEETAPTADGTSEPSMRHVNETLWSLQQSIEGLARQYQSVATDVEELKKGKSSATMEQRVGDNLGGFNSTHHQRPFDNVSNYGYHDMPIQNSHPFHEGGYQGRPQVRGGRREVVSKKNLQKLQKVSLYRGEKYKKTKLKLEQNTRKSSLFWINRPLPAYPTADGKARPTVVEDIARTAESRFYPIITGSSIKGGDLEKDLDPILQSKEDSHHP</sequence>
<accession>A0ACC0BY56</accession>
<name>A0ACC0BY56_CATRO</name>
<protein>
    <submittedName>
        <fullName evidence="1">Uncharacterized protein</fullName>
    </submittedName>
</protein>
<dbReference type="Proteomes" id="UP001060085">
    <property type="component" value="Linkage Group LG02"/>
</dbReference>
<dbReference type="EMBL" id="CM044702">
    <property type="protein sequence ID" value="KAI5677519.1"/>
    <property type="molecule type" value="Genomic_DNA"/>
</dbReference>
<evidence type="ECO:0000313" key="2">
    <source>
        <dbReference type="Proteomes" id="UP001060085"/>
    </source>
</evidence>
<evidence type="ECO:0000313" key="1">
    <source>
        <dbReference type="EMBL" id="KAI5677519.1"/>
    </source>
</evidence>
<reference evidence="2" key="1">
    <citation type="journal article" date="2023" name="Nat. Plants">
        <title>Single-cell RNA sequencing provides a high-resolution roadmap for understanding the multicellular compartmentation of specialized metabolism.</title>
        <authorList>
            <person name="Sun S."/>
            <person name="Shen X."/>
            <person name="Li Y."/>
            <person name="Li Y."/>
            <person name="Wang S."/>
            <person name="Li R."/>
            <person name="Zhang H."/>
            <person name="Shen G."/>
            <person name="Guo B."/>
            <person name="Wei J."/>
            <person name="Xu J."/>
            <person name="St-Pierre B."/>
            <person name="Chen S."/>
            <person name="Sun C."/>
        </authorList>
    </citation>
    <scope>NUCLEOTIDE SEQUENCE [LARGE SCALE GENOMIC DNA]</scope>
</reference>